<sequence>MNELTFLTSIILGYLFGSGESAYNSQSTHNVEKATSNEPAPKSSAVSQPVDNTKRVPDLLFHHFVA</sequence>
<dbReference type="EMBL" id="AYRZ02000009">
    <property type="protein sequence ID" value="PHT73393.1"/>
    <property type="molecule type" value="Genomic_DNA"/>
</dbReference>
<dbReference type="Proteomes" id="UP000222542">
    <property type="component" value="Unassembled WGS sequence"/>
</dbReference>
<keyword evidence="2" id="KW-0732">Signal</keyword>
<feature type="region of interest" description="Disordered" evidence="1">
    <location>
        <begin position="23"/>
        <end position="51"/>
    </location>
</feature>
<comment type="caution">
    <text evidence="3">The sequence shown here is derived from an EMBL/GenBank/DDBJ whole genome shotgun (WGS) entry which is preliminary data.</text>
</comment>
<proteinExistence type="predicted"/>
<feature type="chain" id="PRO_5013706764" evidence="2">
    <location>
        <begin position="22"/>
        <end position="66"/>
    </location>
</feature>
<name>A0A2G2YUI8_CAPAN</name>
<feature type="signal peptide" evidence="2">
    <location>
        <begin position="1"/>
        <end position="21"/>
    </location>
</feature>
<dbReference type="Gramene" id="PHT73393">
    <property type="protein sequence ID" value="PHT73393"/>
    <property type="gene ID" value="T459_24178"/>
</dbReference>
<reference evidence="3 4" key="2">
    <citation type="journal article" date="2017" name="Genome Biol.">
        <title>New reference genome sequences of hot pepper reveal the massive evolution of plant disease-resistance genes by retroduplication.</title>
        <authorList>
            <person name="Kim S."/>
            <person name="Park J."/>
            <person name="Yeom S.I."/>
            <person name="Kim Y.M."/>
            <person name="Seo E."/>
            <person name="Kim K.T."/>
            <person name="Kim M.S."/>
            <person name="Lee J.M."/>
            <person name="Cheong K."/>
            <person name="Shin H.S."/>
            <person name="Kim S.B."/>
            <person name="Han K."/>
            <person name="Lee J."/>
            <person name="Park M."/>
            <person name="Lee H.A."/>
            <person name="Lee H.Y."/>
            <person name="Lee Y."/>
            <person name="Oh S."/>
            <person name="Lee J.H."/>
            <person name="Choi E."/>
            <person name="Choi E."/>
            <person name="Lee S.E."/>
            <person name="Jeon J."/>
            <person name="Kim H."/>
            <person name="Choi G."/>
            <person name="Song H."/>
            <person name="Lee J."/>
            <person name="Lee S.C."/>
            <person name="Kwon J.K."/>
            <person name="Lee H.Y."/>
            <person name="Koo N."/>
            <person name="Hong Y."/>
            <person name="Kim R.W."/>
            <person name="Kang W.H."/>
            <person name="Huh J.H."/>
            <person name="Kang B.C."/>
            <person name="Yang T.J."/>
            <person name="Lee Y.H."/>
            <person name="Bennetzen J.L."/>
            <person name="Choi D."/>
        </authorList>
    </citation>
    <scope>NUCLEOTIDE SEQUENCE [LARGE SCALE GENOMIC DNA]</scope>
    <source>
        <strain evidence="4">cv. CM334</strain>
    </source>
</reference>
<evidence type="ECO:0000313" key="4">
    <source>
        <dbReference type="Proteomes" id="UP000222542"/>
    </source>
</evidence>
<organism evidence="3 4">
    <name type="scientific">Capsicum annuum</name>
    <name type="common">Capsicum pepper</name>
    <dbReference type="NCBI Taxonomy" id="4072"/>
    <lineage>
        <taxon>Eukaryota</taxon>
        <taxon>Viridiplantae</taxon>
        <taxon>Streptophyta</taxon>
        <taxon>Embryophyta</taxon>
        <taxon>Tracheophyta</taxon>
        <taxon>Spermatophyta</taxon>
        <taxon>Magnoliopsida</taxon>
        <taxon>eudicotyledons</taxon>
        <taxon>Gunneridae</taxon>
        <taxon>Pentapetalae</taxon>
        <taxon>asterids</taxon>
        <taxon>lamiids</taxon>
        <taxon>Solanales</taxon>
        <taxon>Solanaceae</taxon>
        <taxon>Solanoideae</taxon>
        <taxon>Capsiceae</taxon>
        <taxon>Capsicum</taxon>
    </lineage>
</organism>
<accession>A0A2G2YUI8</accession>
<evidence type="ECO:0000256" key="2">
    <source>
        <dbReference type="SAM" id="SignalP"/>
    </source>
</evidence>
<evidence type="ECO:0000313" key="3">
    <source>
        <dbReference type="EMBL" id="PHT73393.1"/>
    </source>
</evidence>
<reference evidence="3 4" key="1">
    <citation type="journal article" date="2014" name="Nat. Genet.">
        <title>Genome sequence of the hot pepper provides insights into the evolution of pungency in Capsicum species.</title>
        <authorList>
            <person name="Kim S."/>
            <person name="Park M."/>
            <person name="Yeom S.I."/>
            <person name="Kim Y.M."/>
            <person name="Lee J.M."/>
            <person name="Lee H.A."/>
            <person name="Seo E."/>
            <person name="Choi J."/>
            <person name="Cheong K."/>
            <person name="Kim K.T."/>
            <person name="Jung K."/>
            <person name="Lee G.W."/>
            <person name="Oh S.K."/>
            <person name="Bae C."/>
            <person name="Kim S.B."/>
            <person name="Lee H.Y."/>
            <person name="Kim S.Y."/>
            <person name="Kim M.S."/>
            <person name="Kang B.C."/>
            <person name="Jo Y.D."/>
            <person name="Yang H.B."/>
            <person name="Jeong H.J."/>
            <person name="Kang W.H."/>
            <person name="Kwon J.K."/>
            <person name="Shin C."/>
            <person name="Lim J.Y."/>
            <person name="Park J.H."/>
            <person name="Huh J.H."/>
            <person name="Kim J.S."/>
            <person name="Kim B.D."/>
            <person name="Cohen O."/>
            <person name="Paran I."/>
            <person name="Suh M.C."/>
            <person name="Lee S.B."/>
            <person name="Kim Y.K."/>
            <person name="Shin Y."/>
            <person name="Noh S.J."/>
            <person name="Park J."/>
            <person name="Seo Y.S."/>
            <person name="Kwon S.Y."/>
            <person name="Kim H.A."/>
            <person name="Park J.M."/>
            <person name="Kim H.J."/>
            <person name="Choi S.B."/>
            <person name="Bosland P.W."/>
            <person name="Reeves G."/>
            <person name="Jo S.H."/>
            <person name="Lee B.W."/>
            <person name="Cho H.T."/>
            <person name="Choi H.S."/>
            <person name="Lee M.S."/>
            <person name="Yu Y."/>
            <person name="Do Choi Y."/>
            <person name="Park B.S."/>
            <person name="van Deynze A."/>
            <person name="Ashrafi H."/>
            <person name="Hill T."/>
            <person name="Kim W.T."/>
            <person name="Pai H.S."/>
            <person name="Ahn H.K."/>
            <person name="Yeam I."/>
            <person name="Giovannoni J.J."/>
            <person name="Rose J.K."/>
            <person name="Sorensen I."/>
            <person name="Lee S.J."/>
            <person name="Kim R.W."/>
            <person name="Choi I.Y."/>
            <person name="Choi B.S."/>
            <person name="Lim J.S."/>
            <person name="Lee Y.H."/>
            <person name="Choi D."/>
        </authorList>
    </citation>
    <scope>NUCLEOTIDE SEQUENCE [LARGE SCALE GENOMIC DNA]</scope>
    <source>
        <strain evidence="4">cv. CM334</strain>
    </source>
</reference>
<dbReference type="AlphaFoldDB" id="A0A2G2YUI8"/>
<gene>
    <name evidence="3" type="ORF">T459_24178</name>
</gene>
<protein>
    <submittedName>
        <fullName evidence="3">Uncharacterized protein</fullName>
    </submittedName>
</protein>
<evidence type="ECO:0000256" key="1">
    <source>
        <dbReference type="SAM" id="MobiDB-lite"/>
    </source>
</evidence>
<keyword evidence="4" id="KW-1185">Reference proteome</keyword>